<dbReference type="Proteomes" id="UP000030750">
    <property type="component" value="Unassembled WGS sequence"/>
</dbReference>
<gene>
    <name evidence="4" type="ORF">EBH_0047830</name>
</gene>
<keyword evidence="3" id="KW-1133">Transmembrane helix</keyword>
<dbReference type="OrthoDB" id="348356at2759"/>
<proteinExistence type="predicted"/>
<evidence type="ECO:0008006" key="6">
    <source>
        <dbReference type="Google" id="ProtNLM"/>
    </source>
</evidence>
<evidence type="ECO:0000256" key="1">
    <source>
        <dbReference type="SAM" id="Coils"/>
    </source>
</evidence>
<dbReference type="VEuPathDB" id="ToxoDB:EBH_0047830"/>
<feature type="compositionally biased region" description="Basic residues" evidence="2">
    <location>
        <begin position="363"/>
        <end position="372"/>
    </location>
</feature>
<keyword evidence="5" id="KW-1185">Reference proteome</keyword>
<feature type="region of interest" description="Disordered" evidence="2">
    <location>
        <begin position="84"/>
        <end position="124"/>
    </location>
</feature>
<protein>
    <recommendedName>
        <fullName evidence="6">Transmembrane protein</fullName>
    </recommendedName>
</protein>
<evidence type="ECO:0000256" key="3">
    <source>
        <dbReference type="SAM" id="Phobius"/>
    </source>
</evidence>
<name>U6LPD1_9EIME</name>
<keyword evidence="3" id="KW-0472">Membrane</keyword>
<evidence type="ECO:0000313" key="4">
    <source>
        <dbReference type="EMBL" id="CDJ52212.1"/>
    </source>
</evidence>
<dbReference type="AlphaFoldDB" id="U6LPD1"/>
<accession>U6LPD1</accession>
<keyword evidence="3" id="KW-0812">Transmembrane</keyword>
<reference evidence="4" key="1">
    <citation type="submission" date="2013-10" db="EMBL/GenBank/DDBJ databases">
        <title>Genomic analysis of the causative agents of coccidiosis in chickens.</title>
        <authorList>
            <person name="Reid A.J."/>
            <person name="Blake D."/>
            <person name="Billington K."/>
            <person name="Browne H."/>
            <person name="Dunn M."/>
            <person name="Hung S."/>
            <person name="Kawahara F."/>
            <person name="Miranda-Saavedra D."/>
            <person name="Mourier T."/>
            <person name="Nagra H."/>
            <person name="Otto T.D."/>
            <person name="Rawlings N."/>
            <person name="Sanchez A."/>
            <person name="Sanders M."/>
            <person name="Subramaniam C."/>
            <person name="Tay Y."/>
            <person name="Dear P."/>
            <person name="Doerig C."/>
            <person name="Gruber A."/>
            <person name="Parkinson J."/>
            <person name="Shirley M."/>
            <person name="Wan K.L."/>
            <person name="Berriman M."/>
            <person name="Tomley F."/>
            <person name="Pain A."/>
        </authorList>
    </citation>
    <scope>NUCLEOTIDE SEQUENCE [LARGE SCALE GENOMIC DNA]</scope>
    <source>
        <strain evidence="4">Houghton</strain>
    </source>
</reference>
<feature type="transmembrane region" description="Helical" evidence="3">
    <location>
        <begin position="49"/>
        <end position="68"/>
    </location>
</feature>
<reference evidence="4" key="2">
    <citation type="submission" date="2013-10" db="EMBL/GenBank/DDBJ databases">
        <authorList>
            <person name="Aslett M."/>
        </authorList>
    </citation>
    <scope>NUCLEOTIDE SEQUENCE [LARGE SCALE GENOMIC DNA]</scope>
    <source>
        <strain evidence="4">Houghton</strain>
    </source>
</reference>
<dbReference type="EMBL" id="HG713090">
    <property type="protein sequence ID" value="CDJ52212.1"/>
    <property type="molecule type" value="Genomic_DNA"/>
</dbReference>
<evidence type="ECO:0000313" key="5">
    <source>
        <dbReference type="Proteomes" id="UP000030750"/>
    </source>
</evidence>
<evidence type="ECO:0000256" key="2">
    <source>
        <dbReference type="SAM" id="MobiDB-lite"/>
    </source>
</evidence>
<sequence>MPQQHNTFQGSPNPSAAPAAAVAELPTVESVFSRSGVVRGKACRSFPCLRVRLAVLASATAIALLVFFCSRTYERRAFQDLGSRKLASSEDGDAPVAGCGDSGDDEEEHHRSPHNSSRPDGIDAALPLKKRKVARVAEIIRGDGERYAQQQEQLQQHNAAAGPLFGSLPLQAVSTVEQHVPSWLPVSSQLFLGQTWSPVEPNASAGLTSLIPQRHTAEHFSSHSRQAASLEVRQLMRQNRKIQRQLRQLHKQQLQLRKMRRRLQRRHKHLQQYFLDDLYRQQPYLYWETLPGGQHEQRQLLIQQQELQQPSLVQQHWQQHLQEQQQQTLLQQQVVQQVVQDQEAQREMQRGLQQVTWQDVRQQRHQQGRRQQTKGELEQDQQRLVQPMEPLRGPPLDEDEWIAPDSPMPGAHEPGTSQQALQSPAPAGAADPSTFGRSSMQVIKGPHGASLTTSRAATGAAAGPSRDEGAAAPAAGLPPGSAAAERPSAFPFSDAPKIATESIGLKSPMLSNLLAHARAETRAGAGSEATPPAPSTVTAALPAMVVSALSFVIEHPFARLPRRTADCSTSPMVVDVRYAMTRPRGVRRVVPLLQQAYELLSQETLSPADMRVLVRITTALITYAMHYEQRDQSKRKTFRAIERLGIRFLLLDTLVSAFIVLGQKPEPEYWKLITDGISHSPPHSKFGDSFFERSNFLLSLCEELSNAIQMLKTGKRPNPGELVRIKRMLFCSTLSPAYFKGDDFAVWRKGGNCDVDGPSHFSP</sequence>
<organism evidence="4 5">
    <name type="scientific">Eimeria brunetti</name>
    <dbReference type="NCBI Taxonomy" id="51314"/>
    <lineage>
        <taxon>Eukaryota</taxon>
        <taxon>Sar</taxon>
        <taxon>Alveolata</taxon>
        <taxon>Apicomplexa</taxon>
        <taxon>Conoidasida</taxon>
        <taxon>Coccidia</taxon>
        <taxon>Eucoccidiorida</taxon>
        <taxon>Eimeriorina</taxon>
        <taxon>Eimeriidae</taxon>
        <taxon>Eimeria</taxon>
    </lineage>
</organism>
<keyword evidence="1" id="KW-0175">Coiled coil</keyword>
<feature type="region of interest" description="Disordered" evidence="2">
    <location>
        <begin position="360"/>
        <end position="489"/>
    </location>
</feature>
<feature type="coiled-coil region" evidence="1">
    <location>
        <begin position="225"/>
        <end position="266"/>
    </location>
</feature>
<feature type="compositionally biased region" description="Low complexity" evidence="2">
    <location>
        <begin position="448"/>
        <end position="484"/>
    </location>
</feature>